<keyword evidence="3" id="KW-1185">Reference proteome</keyword>
<dbReference type="EMBL" id="QWKP01000156">
    <property type="protein sequence ID" value="RHA43548.1"/>
    <property type="molecule type" value="Genomic_DNA"/>
</dbReference>
<dbReference type="OrthoDB" id="4827946at2"/>
<comment type="caution">
    <text evidence="2">The sequence shown here is derived from an EMBL/GenBank/DDBJ whole genome shotgun (WGS) entry which is preliminary data.</text>
</comment>
<evidence type="ECO:0000313" key="2">
    <source>
        <dbReference type="EMBL" id="RHA43548.1"/>
    </source>
</evidence>
<evidence type="ECO:0000313" key="3">
    <source>
        <dbReference type="Proteomes" id="UP000283374"/>
    </source>
</evidence>
<accession>A0A413RNQ0</accession>
<reference evidence="2 3" key="1">
    <citation type="submission" date="2018-08" db="EMBL/GenBank/DDBJ databases">
        <title>Cellulomonas rhizosphaerae sp. nov., a novel actinomycete isolated from soil.</title>
        <authorList>
            <person name="Tian Y."/>
        </authorList>
    </citation>
    <scope>NUCLEOTIDE SEQUENCE [LARGE SCALE GENOMIC DNA]</scope>
    <source>
        <strain evidence="2 3">NEAU-TCZ24</strain>
    </source>
</reference>
<name>A0A413RNQ0_9CELL</name>
<sequence length="351" mass="35940">MTDPQIQGADAEARRLRELLGAPGQRPEPLSDADEAILARILASPQEAPSQVPARRGAPTWLRALAVAAAVAGIVVAGVSWQSRSTPAEAGPPPSLQYSGGTVAEAMAGTLPPAHDTLTAIAASAGTQPVVTGSGIQRIRSYAWYLSSTAGVDAVLFPTFGTLEVSPDGSAVSKEVRAPALGLGGLVVDEGRYPRGGAVATTRTPAGTFDADRAADLPRDPAALRAALVADGGDTCTGAEPQCIVSQIVRLYGTAVVPSDLSQAIWTVLADESAVQDLGTTRDRVGRAGDAVALRGSQAGDDTVILVIDPTTGQLLSWENVNTAFLTQAFDEPSVISFQAITSAEWVPAGS</sequence>
<dbReference type="AlphaFoldDB" id="A0A413RNQ0"/>
<feature type="region of interest" description="Disordered" evidence="1">
    <location>
        <begin position="1"/>
        <end position="31"/>
    </location>
</feature>
<proteinExistence type="predicted"/>
<evidence type="ECO:0000256" key="1">
    <source>
        <dbReference type="SAM" id="MobiDB-lite"/>
    </source>
</evidence>
<protein>
    <submittedName>
        <fullName evidence="2">Uncharacterized protein</fullName>
    </submittedName>
</protein>
<dbReference type="Proteomes" id="UP000283374">
    <property type="component" value="Unassembled WGS sequence"/>
</dbReference>
<gene>
    <name evidence="2" type="ORF">D1825_05825</name>
</gene>
<organism evidence="2 3">
    <name type="scientific">Cellulomonas rhizosphaerae</name>
    <dbReference type="NCBI Taxonomy" id="2293719"/>
    <lineage>
        <taxon>Bacteria</taxon>
        <taxon>Bacillati</taxon>
        <taxon>Actinomycetota</taxon>
        <taxon>Actinomycetes</taxon>
        <taxon>Micrococcales</taxon>
        <taxon>Cellulomonadaceae</taxon>
        <taxon>Cellulomonas</taxon>
    </lineage>
</organism>
<dbReference type="RefSeq" id="WP_118766506.1">
    <property type="nucleotide sequence ID" value="NZ_QWKP01000156.1"/>
</dbReference>